<sequence length="185" mass="20945">MKQNEVFSILESKKWVCSKDEVGDRFCLFTIDEIIVHIIPVLNKRNDYVRISFMPSVSTKEFSKAISFIDGGKQGNYSILSENKIPEKKTEVTLEDIIRLSDDAIIWAKSQDINNELLKLTKLPTNSPGSMPLHHLAALAITGNLTKLEVYSTSFANGERLGFVPYITLEMISRAIFLARNKYSK</sequence>
<protein>
    <submittedName>
        <fullName evidence="1">Uncharacterized protein</fullName>
    </submittedName>
</protein>
<evidence type="ECO:0000313" key="2">
    <source>
        <dbReference type="Proteomes" id="UP000653156"/>
    </source>
</evidence>
<name>A0A892ZK65_9NEIS</name>
<keyword evidence="2" id="KW-1185">Reference proteome</keyword>
<organism evidence="1 2">
    <name type="scientific">Paralysiella testudinis</name>
    <dbReference type="NCBI Taxonomy" id="2809020"/>
    <lineage>
        <taxon>Bacteria</taxon>
        <taxon>Pseudomonadati</taxon>
        <taxon>Pseudomonadota</taxon>
        <taxon>Betaproteobacteria</taxon>
        <taxon>Neisseriales</taxon>
        <taxon>Neisseriaceae</taxon>
        <taxon>Paralysiella</taxon>
    </lineage>
</organism>
<accession>A0A892ZK65</accession>
<reference evidence="1" key="1">
    <citation type="submission" date="2021-02" db="EMBL/GenBank/DDBJ databases">
        <title>Neisseriaceae sp. 26B isolated from the cloaca of a Common Toad-headed Turtle (Mesoclemmys nasuta).</title>
        <authorList>
            <person name="Spergser J."/>
            <person name="Busse H.-J."/>
        </authorList>
    </citation>
    <scope>NUCLEOTIDE SEQUENCE</scope>
    <source>
        <strain evidence="1">26B</strain>
    </source>
</reference>
<dbReference type="RefSeq" id="WP_230339489.1">
    <property type="nucleotide sequence ID" value="NZ_CP069798.1"/>
</dbReference>
<dbReference type="Proteomes" id="UP000653156">
    <property type="component" value="Chromosome"/>
</dbReference>
<proteinExistence type="predicted"/>
<dbReference type="AlphaFoldDB" id="A0A892ZK65"/>
<dbReference type="EMBL" id="CP069798">
    <property type="protein sequence ID" value="QRQ82197.1"/>
    <property type="molecule type" value="Genomic_DNA"/>
</dbReference>
<gene>
    <name evidence="1" type="ORF">JQU52_01830</name>
</gene>
<evidence type="ECO:0000313" key="1">
    <source>
        <dbReference type="EMBL" id="QRQ82197.1"/>
    </source>
</evidence>
<dbReference type="KEGG" id="ptes:JQU52_01830"/>
<dbReference type="InterPro" id="IPR054259">
    <property type="entry name" value="DUF6990"/>
</dbReference>
<dbReference type="Pfam" id="PF22499">
    <property type="entry name" value="DUF6990"/>
    <property type="match status" value="1"/>
</dbReference>